<protein>
    <submittedName>
        <fullName evidence="1">Uncharacterized protein</fullName>
    </submittedName>
</protein>
<keyword evidence="2" id="KW-1185">Reference proteome</keyword>
<organism evidence="1 2">
    <name type="scientific">Thermanaeromonas toyohensis ToBE</name>
    <dbReference type="NCBI Taxonomy" id="698762"/>
    <lineage>
        <taxon>Bacteria</taxon>
        <taxon>Bacillati</taxon>
        <taxon>Bacillota</taxon>
        <taxon>Clostridia</taxon>
        <taxon>Neomoorellales</taxon>
        <taxon>Neomoorellaceae</taxon>
        <taxon>Thermanaeromonas</taxon>
    </lineage>
</organism>
<evidence type="ECO:0000313" key="2">
    <source>
        <dbReference type="Proteomes" id="UP000192569"/>
    </source>
</evidence>
<dbReference type="RefSeq" id="WP_172839076.1">
    <property type="nucleotide sequence ID" value="NZ_LT838272.1"/>
</dbReference>
<evidence type="ECO:0000313" key="1">
    <source>
        <dbReference type="EMBL" id="SMB96377.1"/>
    </source>
</evidence>
<proteinExistence type="predicted"/>
<dbReference type="EMBL" id="LT838272">
    <property type="protein sequence ID" value="SMB96377.1"/>
    <property type="molecule type" value="Genomic_DNA"/>
</dbReference>
<gene>
    <name evidence="1" type="ORF">SAMN00808754_1471</name>
</gene>
<dbReference type="AlphaFoldDB" id="A0A1W1VSN3"/>
<reference evidence="1 2" key="1">
    <citation type="submission" date="2017-04" db="EMBL/GenBank/DDBJ databases">
        <authorList>
            <person name="Afonso C.L."/>
            <person name="Miller P.J."/>
            <person name="Scott M.A."/>
            <person name="Spackman E."/>
            <person name="Goraichik I."/>
            <person name="Dimitrov K.M."/>
            <person name="Suarez D.L."/>
            <person name="Swayne D.E."/>
        </authorList>
    </citation>
    <scope>NUCLEOTIDE SEQUENCE [LARGE SCALE GENOMIC DNA]</scope>
    <source>
        <strain evidence="1 2">ToBE</strain>
    </source>
</reference>
<accession>A0A1W1VSN3</accession>
<dbReference type="Proteomes" id="UP000192569">
    <property type="component" value="Chromosome I"/>
</dbReference>
<dbReference type="STRING" id="698762.SAMN00808754_1471"/>
<name>A0A1W1VSN3_9FIRM</name>
<sequence>MGGWWLPTNRLHVLKQVIAEFGNVDKVESIYGRARDKEYTFFVFVFVRVSKYDDELITRLVKKEIALEDKYPSMRFVFHYLPAKIDKKDVLSPEFSCLMSCPKH</sequence>